<organism evidence="2 3">
    <name type="scientific">Mycobacterium szulgai</name>
    <dbReference type="NCBI Taxonomy" id="1787"/>
    <lineage>
        <taxon>Bacteria</taxon>
        <taxon>Bacillati</taxon>
        <taxon>Actinomycetota</taxon>
        <taxon>Actinomycetes</taxon>
        <taxon>Mycobacteriales</taxon>
        <taxon>Mycobacteriaceae</taxon>
        <taxon>Mycobacterium</taxon>
    </lineage>
</organism>
<dbReference type="CDD" id="cd14748">
    <property type="entry name" value="PBP2_UgpB"/>
    <property type="match status" value="1"/>
</dbReference>
<evidence type="ECO:0000256" key="1">
    <source>
        <dbReference type="SAM" id="SignalP"/>
    </source>
</evidence>
<dbReference type="SUPFAM" id="SSF53850">
    <property type="entry name" value="Periplasmic binding protein-like II"/>
    <property type="match status" value="1"/>
</dbReference>
<feature type="chain" id="PRO_5039713431" evidence="1">
    <location>
        <begin position="19"/>
        <end position="434"/>
    </location>
</feature>
<dbReference type="InterPro" id="IPR050490">
    <property type="entry name" value="Bact_solute-bd_prot1"/>
</dbReference>
<reference evidence="2 3" key="1">
    <citation type="submission" date="2016-01" db="EMBL/GenBank/DDBJ databases">
        <title>The new phylogeny of the genus Mycobacterium.</title>
        <authorList>
            <person name="Tarcisio F."/>
            <person name="Conor M."/>
            <person name="Antonella G."/>
            <person name="Elisabetta G."/>
            <person name="Giulia F.S."/>
            <person name="Sara T."/>
            <person name="Anna F."/>
            <person name="Clotilde B."/>
            <person name="Roberto B."/>
            <person name="Veronica D.S."/>
            <person name="Fabio R."/>
            <person name="Monica P."/>
            <person name="Olivier J."/>
            <person name="Enrico T."/>
            <person name="Nicola S."/>
        </authorList>
    </citation>
    <scope>NUCLEOTIDE SEQUENCE [LARGE SCALE GENOMIC DNA]</scope>
    <source>
        <strain evidence="2 3">DSM 44166</strain>
    </source>
</reference>
<evidence type="ECO:0000313" key="2">
    <source>
        <dbReference type="EMBL" id="ORX15810.1"/>
    </source>
</evidence>
<feature type="signal peptide" evidence="1">
    <location>
        <begin position="1"/>
        <end position="18"/>
    </location>
</feature>
<dbReference type="Pfam" id="PF01547">
    <property type="entry name" value="SBP_bac_1"/>
    <property type="match status" value="1"/>
</dbReference>
<dbReference type="PROSITE" id="PS51257">
    <property type="entry name" value="PROKAR_LIPOPROTEIN"/>
    <property type="match status" value="1"/>
</dbReference>
<dbReference type="PANTHER" id="PTHR43649:SF30">
    <property type="entry name" value="ABC TRANSPORTER SUBSTRATE-BINDING PROTEIN"/>
    <property type="match status" value="1"/>
</dbReference>
<dbReference type="Proteomes" id="UP000193317">
    <property type="component" value="Unassembled WGS sequence"/>
</dbReference>
<dbReference type="EMBL" id="LQPW01000016">
    <property type="protein sequence ID" value="ORX15810.1"/>
    <property type="molecule type" value="Genomic_DNA"/>
</dbReference>
<name>A0A1X2FBJ2_MYCSZ</name>
<proteinExistence type="predicted"/>
<dbReference type="OrthoDB" id="2510110at2"/>
<comment type="caution">
    <text evidence="2">The sequence shown here is derived from an EMBL/GenBank/DDBJ whole genome shotgun (WGS) entry which is preliminary data.</text>
</comment>
<accession>A0A1X2FBJ2</accession>
<evidence type="ECO:0000313" key="3">
    <source>
        <dbReference type="Proteomes" id="UP000193317"/>
    </source>
</evidence>
<gene>
    <name evidence="2" type="ORF">AWC27_19220</name>
</gene>
<dbReference type="PANTHER" id="PTHR43649">
    <property type="entry name" value="ARABINOSE-BINDING PROTEIN-RELATED"/>
    <property type="match status" value="1"/>
</dbReference>
<keyword evidence="3" id="KW-1185">Reference proteome</keyword>
<dbReference type="AlphaFoldDB" id="A0A1X2FBJ2"/>
<keyword evidence="1" id="KW-0732">Signal</keyword>
<dbReference type="InterPro" id="IPR006059">
    <property type="entry name" value="SBP"/>
</dbReference>
<dbReference type="RefSeq" id="WP_085669343.1">
    <property type="nucleotide sequence ID" value="NZ_LQPW01000016.1"/>
</dbReference>
<sequence>MDALSRRGLLCLSALATAGCAGMGGTTVKSGNGPIAFWSNHPGQSTAVEKELIGRFEHEFPGLSVKLINAGKDYAEVAYKFNAALIGSDVPDVVVLSDVWWFHFALNGVIAPLDEMFGPAGVDPSDYVDSMLGDYLFDGRHYALPYARSTPLFYYNKELWSHVGLPDRGPNSWQEFDQWGPELQRAAGSGKWAHGWGNAEVLPWTYQGPDWTFGGAYSRQWNLTFTDAATVAAGEFLRDSIHSKRYAAIAIDVANQFATGILASTMSTTGDLAGVTRTARFDFGVAPLPTGPGGTPGCPTGGSGLAIPAKLSPERKLNALKFIAFLTNPANTAYFGQHTGYLAVRKSAVNDPSEKKYLAENPRARVALDQLPHTRSQDYARVFLPGGDRIIGAGLESIGLKGADVTKTFTSIQKQLKVVFDRQIVRKLPGLRHG</sequence>
<protein>
    <submittedName>
        <fullName evidence="2">ABC transporter substrate-binding protein</fullName>
    </submittedName>
</protein>
<dbReference type="Gene3D" id="3.40.190.10">
    <property type="entry name" value="Periplasmic binding protein-like II"/>
    <property type="match status" value="1"/>
</dbReference>